<sequence length="343" mass="38907">MISRFFTHLFPVTFNRDTLSFRKTGYLGIISAALFILLMLTGVLLMFYYSPEASAAYGSVLFLEEKISGGEFIRSLHRMCSHMLLVVMALHLLRTVFCGVYAARASNWKLGYILFGLIVFEAYTGYLMPMDQLSFWATRTGMELMNTLPGGALLKTLLMPDDVGGRLTLLRFYALHIVFIPVLTLILLSAHLYNIRRDGGLLPMAEPEKVKDRDRLVRFSLLISAVTVAAAVVLSLIFKSPLELPADPASPPNPAKSAWFLLWIQEVVSWRASLFNAAAVLFVLCYFLPDYGRRFVYERAVWFPHEGRRVWIFMLALTVLIVVLTVIAMFFRGANWELVPFCF</sequence>
<feature type="transmembrane region" description="Helical" evidence="1">
    <location>
        <begin position="110"/>
        <end position="128"/>
    </location>
</feature>
<dbReference type="SUPFAM" id="SSF81648">
    <property type="entry name" value="a domain/subunit of cytochrome bc1 complex (Ubiquinol-cytochrome c reductase)"/>
    <property type="match status" value="1"/>
</dbReference>
<dbReference type="EMBL" id="SMGG01000003">
    <property type="protein sequence ID" value="TCK61969.1"/>
    <property type="molecule type" value="Genomic_DNA"/>
</dbReference>
<feature type="transmembrane region" description="Helical" evidence="1">
    <location>
        <begin position="216"/>
        <end position="238"/>
    </location>
</feature>
<dbReference type="RefSeq" id="WP_207891230.1">
    <property type="nucleotide sequence ID" value="NZ_SMGG01000003.1"/>
</dbReference>
<dbReference type="GO" id="GO:0022904">
    <property type="term" value="P:respiratory electron transport chain"/>
    <property type="evidence" value="ECO:0007669"/>
    <property type="project" value="InterPro"/>
</dbReference>
<feature type="transmembrane region" description="Helical" evidence="1">
    <location>
        <begin position="310"/>
        <end position="331"/>
    </location>
</feature>
<feature type="transmembrane region" description="Helical" evidence="1">
    <location>
        <begin position="26"/>
        <end position="49"/>
    </location>
</feature>
<dbReference type="GO" id="GO:0009055">
    <property type="term" value="F:electron transfer activity"/>
    <property type="evidence" value="ECO:0007669"/>
    <property type="project" value="InterPro"/>
</dbReference>
<evidence type="ECO:0000313" key="4">
    <source>
        <dbReference type="Proteomes" id="UP000294614"/>
    </source>
</evidence>
<comment type="caution">
    <text evidence="3">The sequence shown here is derived from an EMBL/GenBank/DDBJ whole genome shotgun (WGS) entry which is preliminary data.</text>
</comment>
<evidence type="ECO:0000313" key="3">
    <source>
        <dbReference type="EMBL" id="TCK61969.1"/>
    </source>
</evidence>
<dbReference type="SUPFAM" id="SSF81342">
    <property type="entry name" value="Transmembrane di-heme cytochromes"/>
    <property type="match status" value="1"/>
</dbReference>
<name>A0A4R1KF90_9BACT</name>
<organism evidence="3 4">
    <name type="scientific">Seleniivibrio woodruffii</name>
    <dbReference type="NCBI Taxonomy" id="1078050"/>
    <lineage>
        <taxon>Bacteria</taxon>
        <taxon>Pseudomonadati</taxon>
        <taxon>Deferribacterota</taxon>
        <taxon>Deferribacteres</taxon>
        <taxon>Deferribacterales</taxon>
        <taxon>Geovibrionaceae</taxon>
        <taxon>Seleniivibrio</taxon>
    </lineage>
</organism>
<dbReference type="GO" id="GO:0016020">
    <property type="term" value="C:membrane"/>
    <property type="evidence" value="ECO:0007669"/>
    <property type="project" value="InterPro"/>
</dbReference>
<dbReference type="GO" id="GO:0016491">
    <property type="term" value="F:oxidoreductase activity"/>
    <property type="evidence" value="ECO:0007669"/>
    <property type="project" value="InterPro"/>
</dbReference>
<accession>A0A4R1KF90</accession>
<feature type="transmembrane region" description="Helical" evidence="1">
    <location>
        <begin position="268"/>
        <end position="289"/>
    </location>
</feature>
<dbReference type="PROSITE" id="PS51002">
    <property type="entry name" value="CYTB_NTER"/>
    <property type="match status" value="1"/>
</dbReference>
<evidence type="ECO:0000256" key="1">
    <source>
        <dbReference type="SAM" id="Phobius"/>
    </source>
</evidence>
<dbReference type="Pfam" id="PF13631">
    <property type="entry name" value="Cytochrom_B_N_2"/>
    <property type="match status" value="1"/>
</dbReference>
<dbReference type="InterPro" id="IPR005797">
    <property type="entry name" value="Cyt_b/b6_N"/>
</dbReference>
<dbReference type="InterPro" id="IPR016174">
    <property type="entry name" value="Di-haem_cyt_TM"/>
</dbReference>
<keyword evidence="1" id="KW-0472">Membrane</keyword>
<protein>
    <submittedName>
        <fullName evidence="3">Quinol-cytochrome oxidoreductase complex cytochrome b subunit</fullName>
    </submittedName>
</protein>
<dbReference type="PANTHER" id="PTHR19271:SF16">
    <property type="entry name" value="CYTOCHROME B"/>
    <property type="match status" value="1"/>
</dbReference>
<dbReference type="InterPro" id="IPR036150">
    <property type="entry name" value="Cyt_b/b6_C_sf"/>
</dbReference>
<keyword evidence="4" id="KW-1185">Reference proteome</keyword>
<keyword evidence="1" id="KW-1133">Transmembrane helix</keyword>
<keyword evidence="1" id="KW-0812">Transmembrane</keyword>
<proteinExistence type="predicted"/>
<feature type="domain" description="Cytochrome b/b6 N-terminal region profile" evidence="2">
    <location>
        <begin position="1"/>
        <end position="204"/>
    </location>
</feature>
<gene>
    <name evidence="3" type="ORF">C8D98_0477</name>
</gene>
<dbReference type="AlphaFoldDB" id="A0A4R1KF90"/>
<dbReference type="Gene3D" id="1.20.810.10">
    <property type="entry name" value="Cytochrome Bc1 Complex, Chain C"/>
    <property type="match status" value="1"/>
</dbReference>
<dbReference type="PANTHER" id="PTHR19271">
    <property type="entry name" value="CYTOCHROME B"/>
    <property type="match status" value="1"/>
</dbReference>
<dbReference type="Proteomes" id="UP000294614">
    <property type="component" value="Unassembled WGS sequence"/>
</dbReference>
<dbReference type="InterPro" id="IPR027387">
    <property type="entry name" value="Cytb/b6-like_sf"/>
</dbReference>
<evidence type="ECO:0000259" key="2">
    <source>
        <dbReference type="PROSITE" id="PS51002"/>
    </source>
</evidence>
<feature type="transmembrane region" description="Helical" evidence="1">
    <location>
        <begin position="83"/>
        <end position="103"/>
    </location>
</feature>
<feature type="transmembrane region" description="Helical" evidence="1">
    <location>
        <begin position="173"/>
        <end position="195"/>
    </location>
</feature>
<reference evidence="3 4" key="1">
    <citation type="submission" date="2019-03" db="EMBL/GenBank/DDBJ databases">
        <title>Genomic Encyclopedia of Type Strains, Phase IV (KMG-IV): sequencing the most valuable type-strain genomes for metagenomic binning, comparative biology and taxonomic classification.</title>
        <authorList>
            <person name="Goeker M."/>
        </authorList>
    </citation>
    <scope>NUCLEOTIDE SEQUENCE [LARGE SCALE GENOMIC DNA]</scope>
    <source>
        <strain evidence="3 4">DSM 24984</strain>
    </source>
</reference>